<dbReference type="Pfam" id="PF01926">
    <property type="entry name" value="MMR_HSR1"/>
    <property type="match status" value="2"/>
</dbReference>
<evidence type="ECO:0000256" key="7">
    <source>
        <dbReference type="SAM" id="MobiDB-lite"/>
    </source>
</evidence>
<comment type="caution">
    <text evidence="9">The sequence shown here is derived from an EMBL/GenBank/DDBJ whole genome shotgun (WGS) entry which is preliminary data.</text>
</comment>
<dbReference type="FunFam" id="3.40.50.300:FF:000493">
    <property type="entry name" value="Guanine nucleotide-binding protein-like 3-like protein"/>
    <property type="match status" value="1"/>
</dbReference>
<dbReference type="Gene3D" id="1.10.1580.10">
    <property type="match status" value="1"/>
</dbReference>
<dbReference type="PANTHER" id="PTHR11089">
    <property type="entry name" value="GTP-BINDING PROTEIN-RELATED"/>
    <property type="match status" value="1"/>
</dbReference>
<gene>
    <name evidence="9" type="ORF">AGERDE_LOCUS5163</name>
</gene>
<protein>
    <submittedName>
        <fullName evidence="9">12745_t:CDS:1</fullName>
    </submittedName>
</protein>
<proteinExistence type="predicted"/>
<dbReference type="SUPFAM" id="SSF52540">
    <property type="entry name" value="P-loop containing nucleoside triphosphate hydrolases"/>
    <property type="match status" value="2"/>
</dbReference>
<dbReference type="Gene3D" id="3.40.50.300">
    <property type="entry name" value="P-loop containing nucleotide triphosphate hydrolases"/>
    <property type="match status" value="1"/>
</dbReference>
<dbReference type="AlphaFoldDB" id="A0A9N9A4L7"/>
<dbReference type="InterPro" id="IPR027417">
    <property type="entry name" value="P-loop_NTPase"/>
</dbReference>
<dbReference type="InterPro" id="IPR006073">
    <property type="entry name" value="GTP-bd"/>
</dbReference>
<dbReference type="Proteomes" id="UP000789831">
    <property type="component" value="Unassembled WGS sequence"/>
</dbReference>
<feature type="coiled-coil region" evidence="6">
    <location>
        <begin position="56"/>
        <end position="88"/>
    </location>
</feature>
<reference evidence="9" key="1">
    <citation type="submission" date="2021-06" db="EMBL/GenBank/DDBJ databases">
        <authorList>
            <person name="Kallberg Y."/>
            <person name="Tangrot J."/>
            <person name="Rosling A."/>
        </authorList>
    </citation>
    <scope>NUCLEOTIDE SEQUENCE</scope>
    <source>
        <strain evidence="9">MT106</strain>
    </source>
</reference>
<dbReference type="EMBL" id="CAJVPL010000664">
    <property type="protein sequence ID" value="CAG8519558.1"/>
    <property type="molecule type" value="Genomic_DNA"/>
</dbReference>
<dbReference type="InterPro" id="IPR050755">
    <property type="entry name" value="TRAFAC_YlqF/YawG_RiboMat"/>
</dbReference>
<comment type="subcellular location">
    <subcellularLocation>
        <location evidence="1">Nucleus</location>
    </subcellularLocation>
</comment>
<dbReference type="PRINTS" id="PR00326">
    <property type="entry name" value="GTP1OBG"/>
</dbReference>
<dbReference type="Pfam" id="PF08701">
    <property type="entry name" value="GN3L_Grn1"/>
    <property type="match status" value="1"/>
</dbReference>
<accession>A0A9N9A4L7</accession>
<keyword evidence="5" id="KW-0539">Nucleus</keyword>
<evidence type="ECO:0000256" key="3">
    <source>
        <dbReference type="ARBA" id="ARBA00023054"/>
    </source>
</evidence>
<dbReference type="GO" id="GO:0005730">
    <property type="term" value="C:nucleolus"/>
    <property type="evidence" value="ECO:0007669"/>
    <property type="project" value="TreeGrafter"/>
</dbReference>
<dbReference type="OrthoDB" id="10266128at2759"/>
<keyword evidence="2" id="KW-0547">Nucleotide-binding</keyword>
<feature type="domain" description="CP-type G" evidence="8">
    <location>
        <begin position="142"/>
        <end position="327"/>
    </location>
</feature>
<dbReference type="InterPro" id="IPR023179">
    <property type="entry name" value="GTP-bd_ortho_bundle_sf"/>
</dbReference>
<dbReference type="CDD" id="cd04178">
    <property type="entry name" value="Nucleostemin_like"/>
    <property type="match status" value="1"/>
</dbReference>
<dbReference type="InterPro" id="IPR030378">
    <property type="entry name" value="G_CP_dom"/>
</dbReference>
<evidence type="ECO:0000259" key="8">
    <source>
        <dbReference type="PROSITE" id="PS51721"/>
    </source>
</evidence>
<dbReference type="FunFam" id="1.10.1580.10:FF:000002">
    <property type="entry name" value="Guanine nucleotide-binding protein-like 3 (nucleolar)-like"/>
    <property type="match status" value="1"/>
</dbReference>
<dbReference type="PANTHER" id="PTHR11089:SF30">
    <property type="entry name" value="GUANINE NUCLEOTIDE-BINDING PROTEIN-LIKE 3 HOMOLOG"/>
    <property type="match status" value="1"/>
</dbReference>
<keyword evidence="4" id="KW-0342">GTP-binding</keyword>
<keyword evidence="10" id="KW-1185">Reference proteome</keyword>
<evidence type="ECO:0000256" key="5">
    <source>
        <dbReference type="ARBA" id="ARBA00023242"/>
    </source>
</evidence>
<dbReference type="PROSITE" id="PS51721">
    <property type="entry name" value="G_CP"/>
    <property type="match status" value="1"/>
</dbReference>
<dbReference type="InterPro" id="IPR014813">
    <property type="entry name" value="Gnl3_N_dom"/>
</dbReference>
<keyword evidence="3 6" id="KW-0175">Coiled coil</keyword>
<evidence type="ECO:0000313" key="10">
    <source>
        <dbReference type="Proteomes" id="UP000789831"/>
    </source>
</evidence>
<dbReference type="GO" id="GO:0005525">
    <property type="term" value="F:GTP binding"/>
    <property type="evidence" value="ECO:0007669"/>
    <property type="project" value="UniProtKB-KW"/>
</dbReference>
<name>A0A9N9A4L7_9GLOM</name>
<evidence type="ECO:0000256" key="6">
    <source>
        <dbReference type="SAM" id="Coils"/>
    </source>
</evidence>
<evidence type="ECO:0000256" key="2">
    <source>
        <dbReference type="ARBA" id="ARBA00022741"/>
    </source>
</evidence>
<evidence type="ECO:0000256" key="4">
    <source>
        <dbReference type="ARBA" id="ARBA00023134"/>
    </source>
</evidence>
<organism evidence="9 10">
    <name type="scientific">Ambispora gerdemannii</name>
    <dbReference type="NCBI Taxonomy" id="144530"/>
    <lineage>
        <taxon>Eukaryota</taxon>
        <taxon>Fungi</taxon>
        <taxon>Fungi incertae sedis</taxon>
        <taxon>Mucoromycota</taxon>
        <taxon>Glomeromycotina</taxon>
        <taxon>Glomeromycetes</taxon>
        <taxon>Archaeosporales</taxon>
        <taxon>Ambisporaceae</taxon>
        <taxon>Ambispora</taxon>
    </lineage>
</organism>
<evidence type="ECO:0000313" key="9">
    <source>
        <dbReference type="EMBL" id="CAG8519558.1"/>
    </source>
</evidence>
<sequence length="518" mass="58990">MVRKKAKSKRVTLSRKYKIDKKVKEHHRKERREAKKNPKPTKPRKDPGIPNLWPFKNKLLHQIEEQKRKAEEERIRQKQDRHDLHNRNRNLDFTSLAKDANKRDTAFVAKEISNKNSMDEASSTMADVAAIGQKDNSRKAYFKEFKKVIENADVILEVLDARDPLGCRTKQIERMIIDSGLNKRIILVLNKIDLVPKENTIQWLSYLRNEYPTIAFKSSTQSQRENLGHSSGSLTSVPENILHSNECLGADTLIKLLKNYCRNVNIKTSITVGVIGYPNVGKSSVINSLKRSKVCGVGATPGFTKTAQEIHLDKNIKLLDCPGIVFSRAQWGDDSYTEILLRNCVKVELLDDPITPELTSTFTHSHCSKVDLIVSRCNQEQLAKKYNITMFNDTNDFLILVARQRGRLKKGGIPDLKAAAKSILQDWNFGKIPFYTKPPIESKKISDDSTIVSSWGKEFNVDELINEDKTILEAMKNKGEFGSSALVMTGQELPEVEMETFDDDQETEEDTEISLQNF</sequence>
<evidence type="ECO:0000256" key="1">
    <source>
        <dbReference type="ARBA" id="ARBA00004123"/>
    </source>
</evidence>
<feature type="compositionally biased region" description="Basic residues" evidence="7">
    <location>
        <begin position="1"/>
        <end position="30"/>
    </location>
</feature>
<feature type="region of interest" description="Disordered" evidence="7">
    <location>
        <begin position="1"/>
        <end position="53"/>
    </location>
</feature>